<keyword evidence="3" id="KW-1185">Reference proteome</keyword>
<proteinExistence type="predicted"/>
<dbReference type="EMBL" id="JANCLU010000014">
    <property type="protein sequence ID" value="MCP8939753.1"/>
    <property type="molecule type" value="Genomic_DNA"/>
</dbReference>
<comment type="caution">
    <text evidence="2">The sequence shown here is derived from an EMBL/GenBank/DDBJ whole genome shotgun (WGS) entry which is preliminary data.</text>
</comment>
<dbReference type="RefSeq" id="WP_254743672.1">
    <property type="nucleotide sequence ID" value="NZ_JANCLU010000014.1"/>
</dbReference>
<reference evidence="2 3" key="1">
    <citation type="submission" date="2022-07" db="EMBL/GenBank/DDBJ databases">
        <authorList>
            <person name="Li W.-J."/>
            <person name="Deng Q.-Q."/>
        </authorList>
    </citation>
    <scope>NUCLEOTIDE SEQUENCE [LARGE SCALE GENOMIC DNA]</scope>
    <source>
        <strain evidence="2 3">SYSU M60028</strain>
    </source>
</reference>
<feature type="chain" id="PRO_5045326727" description="PepSY domain-containing protein" evidence="1">
    <location>
        <begin position="32"/>
        <end position="111"/>
    </location>
</feature>
<protein>
    <recommendedName>
        <fullName evidence="4">PepSY domain-containing protein</fullName>
    </recommendedName>
</protein>
<accession>A0ABT1LHP4</accession>
<evidence type="ECO:0000313" key="3">
    <source>
        <dbReference type="Proteomes" id="UP001205890"/>
    </source>
</evidence>
<dbReference type="Proteomes" id="UP001205890">
    <property type="component" value="Unassembled WGS sequence"/>
</dbReference>
<evidence type="ECO:0008006" key="4">
    <source>
        <dbReference type="Google" id="ProtNLM"/>
    </source>
</evidence>
<sequence>MPTPSARFAALLAAALFMLASPLGRPNAAHAEEARTLRPTLDAKAVEAVLGRQGFREIAPPRRRGAMWVTRASAPDGRRMLAAVDAGTGEIAGLTPVDGPPVPPVAANVRF</sequence>
<name>A0ABT1LHP4_9HYPH</name>
<gene>
    <name evidence="2" type="ORF">NK718_14585</name>
</gene>
<evidence type="ECO:0000256" key="1">
    <source>
        <dbReference type="SAM" id="SignalP"/>
    </source>
</evidence>
<keyword evidence="1" id="KW-0732">Signal</keyword>
<evidence type="ECO:0000313" key="2">
    <source>
        <dbReference type="EMBL" id="MCP8939753.1"/>
    </source>
</evidence>
<organism evidence="2 3">
    <name type="scientific">Alsobacter ponti</name>
    <dbReference type="NCBI Taxonomy" id="2962936"/>
    <lineage>
        <taxon>Bacteria</taxon>
        <taxon>Pseudomonadati</taxon>
        <taxon>Pseudomonadota</taxon>
        <taxon>Alphaproteobacteria</taxon>
        <taxon>Hyphomicrobiales</taxon>
        <taxon>Alsobacteraceae</taxon>
        <taxon>Alsobacter</taxon>
    </lineage>
</organism>
<feature type="signal peptide" evidence="1">
    <location>
        <begin position="1"/>
        <end position="31"/>
    </location>
</feature>